<reference evidence="5" key="1">
    <citation type="submission" date="2023-07" db="EMBL/GenBank/DDBJ databases">
        <title>Genomic Encyclopedia of Type Strains, Phase IV (KMG-IV): sequencing the most valuable type-strain genomes for metagenomic binning, comparative biology and taxonomic classification.</title>
        <authorList>
            <person name="Goeker M."/>
        </authorList>
    </citation>
    <scope>NUCLEOTIDE SEQUENCE</scope>
    <source>
        <strain evidence="5">DSM 19569</strain>
    </source>
</reference>
<dbReference type="Pfam" id="PF13458">
    <property type="entry name" value="Peripla_BP_6"/>
    <property type="match status" value="1"/>
</dbReference>
<keyword evidence="2" id="KW-0732">Signal</keyword>
<accession>A0AAJ1TTF6</accession>
<evidence type="ECO:0000256" key="3">
    <source>
        <dbReference type="ARBA" id="ARBA00022970"/>
    </source>
</evidence>
<feature type="domain" description="Leucine-binding protein" evidence="4">
    <location>
        <begin position="37"/>
        <end position="376"/>
    </location>
</feature>
<evidence type="ECO:0000256" key="2">
    <source>
        <dbReference type="ARBA" id="ARBA00022729"/>
    </source>
</evidence>
<evidence type="ECO:0000313" key="6">
    <source>
        <dbReference type="Proteomes" id="UP001223420"/>
    </source>
</evidence>
<dbReference type="InterPro" id="IPR028082">
    <property type="entry name" value="Peripla_BP_I"/>
</dbReference>
<gene>
    <name evidence="5" type="ORF">QO001_005578</name>
</gene>
<keyword evidence="3" id="KW-0813">Transport</keyword>
<evidence type="ECO:0000259" key="4">
    <source>
        <dbReference type="Pfam" id="PF13458"/>
    </source>
</evidence>
<dbReference type="PANTHER" id="PTHR30483">
    <property type="entry name" value="LEUCINE-SPECIFIC-BINDING PROTEIN"/>
    <property type="match status" value="1"/>
</dbReference>
<dbReference type="AlphaFoldDB" id="A0AAJ1TTF6"/>
<dbReference type="Gene3D" id="3.40.50.2300">
    <property type="match status" value="2"/>
</dbReference>
<protein>
    <submittedName>
        <fullName evidence="5">Branched-chain amino acid transport system substrate-binding protein</fullName>
    </submittedName>
</protein>
<dbReference type="CDD" id="cd06327">
    <property type="entry name" value="PBP1_SBP-like"/>
    <property type="match status" value="1"/>
</dbReference>
<evidence type="ECO:0000256" key="1">
    <source>
        <dbReference type="ARBA" id="ARBA00010062"/>
    </source>
</evidence>
<comment type="caution">
    <text evidence="5">The sequence shown here is derived from an EMBL/GenBank/DDBJ whole genome shotgun (WGS) entry which is preliminary data.</text>
</comment>
<dbReference type="InterPro" id="IPR028081">
    <property type="entry name" value="Leu-bd"/>
</dbReference>
<dbReference type="SUPFAM" id="SSF53822">
    <property type="entry name" value="Periplasmic binding protein-like I"/>
    <property type="match status" value="1"/>
</dbReference>
<name>A0AAJ1TTF6_9HYPH</name>
<dbReference type="GO" id="GO:0006865">
    <property type="term" value="P:amino acid transport"/>
    <property type="evidence" value="ECO:0007669"/>
    <property type="project" value="UniProtKB-KW"/>
</dbReference>
<organism evidence="5 6">
    <name type="scientific">Methylobacterium brachiatum</name>
    <dbReference type="NCBI Taxonomy" id="269660"/>
    <lineage>
        <taxon>Bacteria</taxon>
        <taxon>Pseudomonadati</taxon>
        <taxon>Pseudomonadota</taxon>
        <taxon>Alphaproteobacteria</taxon>
        <taxon>Hyphomicrobiales</taxon>
        <taxon>Methylobacteriaceae</taxon>
        <taxon>Methylobacterium</taxon>
    </lineage>
</organism>
<dbReference type="InterPro" id="IPR051010">
    <property type="entry name" value="BCAA_transport"/>
</dbReference>
<comment type="similarity">
    <text evidence="1">Belongs to the leucine-binding protein family.</text>
</comment>
<evidence type="ECO:0000313" key="5">
    <source>
        <dbReference type="EMBL" id="MDQ0546626.1"/>
    </source>
</evidence>
<proteinExistence type="inferred from homology"/>
<sequence>MARRQTATREDCAMARALCRAAAAFLIGIGSAAAEKSVRIGVLNDQSSIYANMGGPGSVVAAHIAAADSGLRERGWTVEILVADHGNKADGASTITRQWFDTQGVDAVADVTNSAAALAVSRIVRDKNKVMLASGPAVSDLTGKACTPNTVHWTHDTWAFANGIGKAVVETGGKTWFFLTADFALGHALERDTERMVQASGGTVLGRVRAPNNTSDFSFCLLQAQASGAQVIGLANSGGDTVNSIKQAAEFGVGGSRQRLAGLLIYVTDVHAIGLQLAQGLSLVSPFYWDMNDGTRAFSARFAAQRSGAKPSMVQAGVYASILHYLEAVEALGDANNGAKVVATMKTMPTDDTLFGKGYIRADGRKMHPMRLFTVKAPAESRYP</sequence>
<dbReference type="EMBL" id="JAUSWL010000016">
    <property type="protein sequence ID" value="MDQ0546626.1"/>
    <property type="molecule type" value="Genomic_DNA"/>
</dbReference>
<dbReference type="PANTHER" id="PTHR30483:SF6">
    <property type="entry name" value="PERIPLASMIC BINDING PROTEIN OF ABC TRANSPORTER FOR NATURAL AMINO ACIDS"/>
    <property type="match status" value="1"/>
</dbReference>
<dbReference type="Proteomes" id="UP001223420">
    <property type="component" value="Unassembled WGS sequence"/>
</dbReference>
<keyword evidence="3" id="KW-0029">Amino-acid transport</keyword>